<feature type="region of interest" description="Disordered" evidence="7">
    <location>
        <begin position="1"/>
        <end position="28"/>
    </location>
</feature>
<dbReference type="PANTHER" id="PTHR22538:SF0">
    <property type="entry name" value="CILIA- AND FLAGELLA-ASSOCIATED PROTEIN 74"/>
    <property type="match status" value="1"/>
</dbReference>
<feature type="domain" description="HYDIN/VesB/CFA65-like Ig-like" evidence="8">
    <location>
        <begin position="1449"/>
        <end position="1559"/>
    </location>
</feature>
<dbReference type="InterPro" id="IPR013783">
    <property type="entry name" value="Ig-like_fold"/>
</dbReference>
<protein>
    <submittedName>
        <fullName evidence="11">Uncharacterized protein</fullName>
    </submittedName>
</protein>
<evidence type="ECO:0000259" key="10">
    <source>
        <dbReference type="Pfam" id="PF24798"/>
    </source>
</evidence>
<evidence type="ECO:0000259" key="9">
    <source>
        <dbReference type="Pfam" id="PF24778"/>
    </source>
</evidence>
<feature type="compositionally biased region" description="Acidic residues" evidence="7">
    <location>
        <begin position="1221"/>
        <end position="1239"/>
    </location>
</feature>
<dbReference type="EMBL" id="HBIW01019117">
    <property type="protein sequence ID" value="CAE0701019.1"/>
    <property type="molecule type" value="Transcribed_RNA"/>
</dbReference>
<name>A0A7S4EB26_9STRA</name>
<evidence type="ECO:0000256" key="5">
    <source>
        <dbReference type="ARBA" id="ARBA00023273"/>
    </source>
</evidence>
<keyword evidence="6" id="KW-0175">Coiled coil</keyword>
<dbReference type="InterPro" id="IPR053879">
    <property type="entry name" value="HYDIN_VesB_CFA65-like_Ig"/>
</dbReference>
<dbReference type="GO" id="GO:0005929">
    <property type="term" value="C:cilium"/>
    <property type="evidence" value="ECO:0007669"/>
    <property type="project" value="UniProtKB-SubCell"/>
</dbReference>
<feature type="region of interest" description="Disordered" evidence="7">
    <location>
        <begin position="1261"/>
        <end position="1305"/>
    </location>
</feature>
<keyword evidence="5" id="KW-0966">Cell projection</keyword>
<dbReference type="Pfam" id="PF24771">
    <property type="entry name" value="Ig_CFAP74_1st"/>
    <property type="match status" value="1"/>
</dbReference>
<feature type="coiled-coil region" evidence="6">
    <location>
        <begin position="247"/>
        <end position="400"/>
    </location>
</feature>
<feature type="compositionally biased region" description="Basic and acidic residues" evidence="7">
    <location>
        <begin position="1261"/>
        <end position="1280"/>
    </location>
</feature>
<dbReference type="InterPro" id="IPR056307">
    <property type="entry name" value="Ig-CFAP74_3rd"/>
</dbReference>
<reference evidence="11" key="1">
    <citation type="submission" date="2021-01" db="EMBL/GenBank/DDBJ databases">
        <authorList>
            <person name="Corre E."/>
            <person name="Pelletier E."/>
            <person name="Niang G."/>
            <person name="Scheremetjew M."/>
            <person name="Finn R."/>
            <person name="Kale V."/>
            <person name="Holt S."/>
            <person name="Cochrane G."/>
            <person name="Meng A."/>
            <person name="Brown T."/>
            <person name="Cohen L."/>
        </authorList>
    </citation>
    <scope>NUCLEOTIDE SEQUENCE</scope>
    <source>
        <strain evidence="11">CCMP1756</strain>
    </source>
</reference>
<feature type="domain" description="CFAP74 third Ig-like" evidence="9">
    <location>
        <begin position="891"/>
        <end position="1003"/>
    </location>
</feature>
<keyword evidence="3" id="KW-0963">Cytoplasm</keyword>
<keyword evidence="4" id="KW-0969">Cilium</keyword>
<evidence type="ECO:0000313" key="11">
    <source>
        <dbReference type="EMBL" id="CAE0701019.1"/>
    </source>
</evidence>
<dbReference type="PANTHER" id="PTHR22538">
    <property type="entry name" value="CILIA- AND FLAGELLA-ASSOCIATED PROTEIN 74"/>
    <property type="match status" value="1"/>
</dbReference>
<evidence type="ECO:0000256" key="4">
    <source>
        <dbReference type="ARBA" id="ARBA00023069"/>
    </source>
</evidence>
<evidence type="ECO:0000259" key="8">
    <source>
        <dbReference type="Pfam" id="PF22544"/>
    </source>
</evidence>
<dbReference type="Pfam" id="PF24778">
    <property type="entry name" value="Ig-CFAP74_3rd"/>
    <property type="match status" value="1"/>
</dbReference>
<dbReference type="Pfam" id="PF22544">
    <property type="entry name" value="HYDIN_VesB_CFA65-like_Ig"/>
    <property type="match status" value="1"/>
</dbReference>
<comment type="subcellular location">
    <subcellularLocation>
        <location evidence="1">Cell projection</location>
        <location evidence="1">Cilium</location>
    </subcellularLocation>
    <subcellularLocation>
        <location evidence="2">Cytoplasm</location>
    </subcellularLocation>
</comment>
<organism evidence="11">
    <name type="scientific">Pelagomonas calceolata</name>
    <dbReference type="NCBI Taxonomy" id="35677"/>
    <lineage>
        <taxon>Eukaryota</taxon>
        <taxon>Sar</taxon>
        <taxon>Stramenopiles</taxon>
        <taxon>Ochrophyta</taxon>
        <taxon>Pelagophyceae</taxon>
        <taxon>Pelagomonadales</taxon>
        <taxon>Pelagomonadaceae</taxon>
        <taxon>Pelagomonas</taxon>
    </lineage>
</organism>
<dbReference type="InterPro" id="IPR056310">
    <property type="entry name" value="Ig-CFAP74_4th"/>
</dbReference>
<dbReference type="Pfam" id="PF24798">
    <property type="entry name" value="Ig-CFAP74_4th"/>
    <property type="match status" value="1"/>
</dbReference>
<evidence type="ECO:0000256" key="3">
    <source>
        <dbReference type="ARBA" id="ARBA00022490"/>
    </source>
</evidence>
<dbReference type="Gene3D" id="2.60.40.10">
    <property type="entry name" value="Immunoglobulins"/>
    <property type="match status" value="5"/>
</dbReference>
<accession>A0A7S4EB26</accession>
<gene>
    <name evidence="11" type="ORF">PCAL00307_LOCUS16455</name>
</gene>
<feature type="domain" description="CFAP74 fourth Ig-like" evidence="10">
    <location>
        <begin position="1009"/>
        <end position="1104"/>
    </location>
</feature>
<feature type="region of interest" description="Disordered" evidence="7">
    <location>
        <begin position="750"/>
        <end position="788"/>
    </location>
</feature>
<evidence type="ECO:0000256" key="7">
    <source>
        <dbReference type="SAM" id="MobiDB-lite"/>
    </source>
</evidence>
<feature type="compositionally biased region" description="Pro residues" evidence="7">
    <location>
        <begin position="1"/>
        <end position="21"/>
    </location>
</feature>
<dbReference type="GO" id="GO:0005737">
    <property type="term" value="C:cytoplasm"/>
    <property type="evidence" value="ECO:0007669"/>
    <property type="project" value="UniProtKB-SubCell"/>
</dbReference>
<evidence type="ECO:0000256" key="1">
    <source>
        <dbReference type="ARBA" id="ARBA00004138"/>
    </source>
</evidence>
<feature type="region of interest" description="Disordered" evidence="7">
    <location>
        <begin position="1181"/>
        <end position="1239"/>
    </location>
</feature>
<evidence type="ECO:0000256" key="2">
    <source>
        <dbReference type="ARBA" id="ARBA00004496"/>
    </source>
</evidence>
<sequence>MMEPAPAPAPAPTPAPAPAPAPSSQLVEAQPLREDGLEFLSDTLEREYGDLFIETEEQDDNESVTTLDTAATVNLRKVSNNELLHISRRLDELVSNRNELRKSADAKSLVAEQELYKAQTQEELAEQAWQKHVDLEYEADNMRDANGNKLGRGALSVDQLKALKQAKDDAHRQRTLATRQREHASEEHQLALREEHLRQNAERACAAVAEKALGAQKVRDERWEETVEKSKRTVALEIQGAKNVIKRHNKRREAALLAAEKERVQQEIRDKAAQLGLAKAQARVAEKEKLNRETQKLADKAQREALEKRAAAIIELKHNIDKNTLELKALNEKRAMREKKKKEAFEREKAEIEARGENPYQVFLQRDIDRKYERDVREAKEKIERKRQEVIDRIAKDDERQRKIDAKKHHDEVMAKKHRATLGRHFAQARNDKYLIEKTGRQLIDPTGRSVEPIFPSQETKMLDNTFGTGLLGRKTAEEREELIRNLAASAEHSQQIKKDPYGEFSRFVPKLKGAETRESRNEDPRQSLEQFGAESQAVAVVDEDALVVKELSKFELQCREKAQQRQKDRLATGTPQSVAGKTLKSSAFVSEPSTIEYIDFTPGVRHVLNIKLTNGSLTFNNFKLLPMADEVTDFFEITYTKPGRMSAGTSCMLEIAFTPQVNEDIFAELPMLAATGPFSIPIRCTTKKVVPSISHEHVTFDDVVMGEESTVVLTIKNDGALPTTYTFYDPETMEPLGLKKPEVLKIESSPVKAPPTTGLLSPALSPTPTALLSPDGDTDDEGLAPAPAPLIEGEEELDAEEEEQRQALAEESLVEKSYVKHRECLQYKDGLTALQYEGGGVVEGYSSTTHAIKFAPLRAGYERQAVLVKFEGYDQDLEFTILGSSIEVPIYLEEALHDFRCVVHGKLYRKKLLIHNRGKIAMKCIAQVPPKYKDYIEYQPDMGFVQPGASFEMGIKFRPQHELVKASKPYCLEDSDVVAIPLKLKCPDQKLPVWYTLKARLTSGDINFSTKTFEFGNCYVGEGLSMPLTLTNTSLLPQKFGFVQLKDEVDVQPEEERIGILLPKESKQVQVIFKPRIAQVLELPLVCKTTMNMTYNFVLKGVGIDPPLRFEQTVMQLAPCQPGDQQVASFFCSHPLPKGHKRGVPRTFEIKVPKPHRSHITVQPSVAVVGPGETRRIEVTFAPPRWKGPKQPPLRDQPDIEEPDWKKVLGLPDAPPPPPVEEEEEPEDSGDDDDRTDEELRELADSGDATALELLEQREARAARKAQEEEERLARERAPPEPWEGTFETSKHRVKGQEGYAPHTNDDDIEPWSEHGAWKLPCYVQDQGPPLMLEVHTTAVERTLWCDCERLDFGQLAVGQTKTLPLRLRNLSEDDTTLFVKNIAGLNAVGPFSVRNALRPLPPKSPPHVCLVQFAPFNKGVRSEVLELFCEQLGRTLRVQLRGEGVSPTLELDPEDGKLDLGHVAAGRSSMKELRITNTSVFPLTYSLKPQKEPEPRENRDGSTPFLCIPSEHTIPPGETQVVECKFRPDHGRAWPFTSELHVEVPNESKRHVLYLKGYGHDEQMYLACPGKEVAQPDSLEDFNCLPASEFDAGMEAAEAMGLAKRLVPRIAVKFDRETNEPQTIFVGCCANDAPSKSVANPSTLSGNGAFEIAWEYDDARFEGLFAASPDKGSASAGAETPVTFTFNPPEAQGVSGLDVGCWVRAVATFMLKGAPRDSTFEVELTGYLPNL</sequence>
<evidence type="ECO:0000256" key="6">
    <source>
        <dbReference type="SAM" id="Coils"/>
    </source>
</evidence>
<proteinExistence type="predicted"/>